<reference evidence="1" key="1">
    <citation type="submission" date="2021-11" db="EMBL/GenBank/DDBJ databases">
        <authorList>
            <person name="Islam A."/>
            <person name="Islam S."/>
            <person name="Flora M.S."/>
            <person name="Rahman M."/>
            <person name="Ziaur R.M."/>
            <person name="Epstein J.H."/>
            <person name="Hassan M."/>
            <person name="Klassen M."/>
            <person name="Woodard K."/>
            <person name="Webb A."/>
            <person name="Webby R.J."/>
            <person name="El Zowalaty M.E."/>
        </authorList>
    </citation>
    <scope>NUCLEOTIDE SEQUENCE</scope>
    <source>
        <strain evidence="1">Pbs3</strain>
    </source>
</reference>
<dbReference type="EMBL" id="CAKKTJ010000281">
    <property type="protein sequence ID" value="CAH0478865.1"/>
    <property type="molecule type" value="Genomic_DNA"/>
</dbReference>
<dbReference type="Gene3D" id="3.30.530.20">
    <property type="match status" value="1"/>
</dbReference>
<name>A0AAU9KZX0_9STRA</name>
<dbReference type="InterPro" id="IPR023393">
    <property type="entry name" value="START-like_dom_sf"/>
</dbReference>
<dbReference type="InterPro" id="IPR052727">
    <property type="entry name" value="Rab4/Rab5_effector"/>
</dbReference>
<sequence>MGGSKQFVMNPFPSMELSLGDKKQLRKTANGFLIESLQSYETYLKDDERKVDERRWKPLKTKENLRLFIEREVRTTTDGNFSMINEASEQAGTPVILCAGTMQGNLEDVVFGTVSSTSEDMCFNATYIDDLTGASVLARVVEPTVEEPLQTLALKWMEVNLPLHSNKRDFVFIEATGLTQLANGERVGYRLMYSIGFPQTPELPHRVRASVNVFFLYRQDHNQCVELFASGVVANGSTVESFLVSAWAMKVFTALKFAHCGEMKKLAWLMQRRYALDKQRGAPLEEGECSNCGTPISSKIFGKFGRSRDSCKLCHQLVCGTCRVKKRLHFVTLEMTFEERTTSFCPSCIKEAFDLNTEEAARAQIASINSQYAFHSGADYSAFDCRNEVSAAKGSTWRPFYFLAAQKVDWTPCATPFGCFASFKATGYSKLRTGEKLDYHLILSIPFLDAQGWQQHVGTSVHLRLVQTVQEQNRARTLLDYGERVARFHAVKLVSV</sequence>
<gene>
    <name evidence="1" type="ORF">PBS003_LOCUS5543</name>
</gene>
<dbReference type="AlphaFoldDB" id="A0AAU9KZX0"/>
<dbReference type="Proteomes" id="UP001160483">
    <property type="component" value="Unassembled WGS sequence"/>
</dbReference>
<evidence type="ECO:0008006" key="3">
    <source>
        <dbReference type="Google" id="ProtNLM"/>
    </source>
</evidence>
<organism evidence="1 2">
    <name type="scientific">Peronospora belbahrii</name>
    <dbReference type="NCBI Taxonomy" id="622444"/>
    <lineage>
        <taxon>Eukaryota</taxon>
        <taxon>Sar</taxon>
        <taxon>Stramenopiles</taxon>
        <taxon>Oomycota</taxon>
        <taxon>Peronosporomycetes</taxon>
        <taxon>Peronosporales</taxon>
        <taxon>Peronosporaceae</taxon>
        <taxon>Peronospora</taxon>
    </lineage>
</organism>
<protein>
    <recommendedName>
        <fullName evidence="3">FYVE-type domain-containing protein</fullName>
    </recommendedName>
</protein>
<dbReference type="PANTHER" id="PTHR13510">
    <property type="entry name" value="FYVE-FINGER-CONTAINING RAB5 EFFECTOR PROTEIN RABENOSYN-5-RELATED"/>
    <property type="match status" value="1"/>
</dbReference>
<comment type="caution">
    <text evidence="1">The sequence shown here is derived from an EMBL/GenBank/DDBJ whole genome shotgun (WGS) entry which is preliminary data.</text>
</comment>
<dbReference type="PANTHER" id="PTHR13510:SF44">
    <property type="entry name" value="RABENOSYN-5"/>
    <property type="match status" value="1"/>
</dbReference>
<dbReference type="CDD" id="cd00065">
    <property type="entry name" value="FYVE_like_SF"/>
    <property type="match status" value="1"/>
</dbReference>
<accession>A0AAU9KZX0</accession>
<proteinExistence type="predicted"/>
<evidence type="ECO:0000313" key="1">
    <source>
        <dbReference type="EMBL" id="CAH0478865.1"/>
    </source>
</evidence>
<evidence type="ECO:0000313" key="2">
    <source>
        <dbReference type="Proteomes" id="UP001160483"/>
    </source>
</evidence>